<dbReference type="CDD" id="cd00306">
    <property type="entry name" value="Peptidases_S8_S53"/>
    <property type="match status" value="1"/>
</dbReference>
<comment type="similarity">
    <text evidence="1 5">Belongs to the peptidase S8 family.</text>
</comment>
<dbReference type="SUPFAM" id="SSF52743">
    <property type="entry name" value="Subtilisin-like"/>
    <property type="match status" value="1"/>
</dbReference>
<evidence type="ECO:0000259" key="6">
    <source>
        <dbReference type="Pfam" id="PF00082"/>
    </source>
</evidence>
<dbReference type="InterPro" id="IPR050131">
    <property type="entry name" value="Peptidase_S8_subtilisin-like"/>
</dbReference>
<evidence type="ECO:0000256" key="3">
    <source>
        <dbReference type="ARBA" id="ARBA00022801"/>
    </source>
</evidence>
<evidence type="ECO:0000313" key="8">
    <source>
        <dbReference type="Proteomes" id="UP001595803"/>
    </source>
</evidence>
<dbReference type="Gene3D" id="3.40.50.200">
    <property type="entry name" value="Peptidase S8/S53 domain"/>
    <property type="match status" value="1"/>
</dbReference>
<keyword evidence="4 5" id="KW-0720">Serine protease</keyword>
<dbReference type="Pfam" id="PF00082">
    <property type="entry name" value="Peptidase_S8"/>
    <property type="match status" value="1"/>
</dbReference>
<dbReference type="GO" id="GO:0016787">
    <property type="term" value="F:hydrolase activity"/>
    <property type="evidence" value="ECO:0007669"/>
    <property type="project" value="UniProtKB-KW"/>
</dbReference>
<organism evidence="7 8">
    <name type="scientific">Deinococcus rufus</name>
    <dbReference type="NCBI Taxonomy" id="2136097"/>
    <lineage>
        <taxon>Bacteria</taxon>
        <taxon>Thermotogati</taxon>
        <taxon>Deinococcota</taxon>
        <taxon>Deinococci</taxon>
        <taxon>Deinococcales</taxon>
        <taxon>Deinococcaceae</taxon>
        <taxon>Deinococcus</taxon>
    </lineage>
</organism>
<accession>A0ABV7Z7N1</accession>
<dbReference type="InterPro" id="IPR000209">
    <property type="entry name" value="Peptidase_S8/S53_dom"/>
</dbReference>
<sequence length="443" mass="45652">MNGQSLGALAVARTETPSDRERTLRGVSASLQTMGALSVKPAAGAAVAVLLPTGQSAEAGLAALKASGVSVTSNTGYWATLKASDAAAARALVADGTVQYAEYLSPLKTHGLPTPSDTLMVNQNKYLPMTNQYGAWSQVDQGCKNIVVAVIDTGWTGSTAHAEANLVPKSAWFDAFGHQKGVAAPSGEVDPHGTAVASIIAMTTNGGGVGVSTSYNLVKVLPINVASGARNLDFPSVAVAMDYAMGSVTVDGVTYTNPYPARVLNMSFGGDSATEYFTGLFRRAADRGVVVVASVGNTLTTNKTTDTSSAQFSIGAGGVMFDGSHWKDPYTAGQGSSSGPGVDAAAPSMAVPSIVNGQEQYWSGTSFAAPWMSSQIALWMYANEQYRADGSPTNGLKGQALYDHLIGCFKVAGSQKGARNDDVGYGRLDTGLMVAANTTACRR</sequence>
<dbReference type="Proteomes" id="UP001595803">
    <property type="component" value="Unassembled WGS sequence"/>
</dbReference>
<name>A0ABV7Z7N1_9DEIO</name>
<dbReference type="PROSITE" id="PS00137">
    <property type="entry name" value="SUBTILASE_HIS"/>
    <property type="match status" value="1"/>
</dbReference>
<keyword evidence="2 5" id="KW-0645">Protease</keyword>
<keyword evidence="8" id="KW-1185">Reference proteome</keyword>
<dbReference type="PANTHER" id="PTHR43806:SF11">
    <property type="entry name" value="CEREVISIN-RELATED"/>
    <property type="match status" value="1"/>
</dbReference>
<dbReference type="EC" id="3.4.-.-" evidence="7"/>
<dbReference type="EMBL" id="JBHRZG010000010">
    <property type="protein sequence ID" value="MFC3833348.1"/>
    <property type="molecule type" value="Genomic_DNA"/>
</dbReference>
<dbReference type="InterPro" id="IPR022398">
    <property type="entry name" value="Peptidase_S8_His-AS"/>
</dbReference>
<feature type="active site" description="Charge relay system" evidence="5">
    <location>
        <position position="192"/>
    </location>
</feature>
<evidence type="ECO:0000313" key="7">
    <source>
        <dbReference type="EMBL" id="MFC3833348.1"/>
    </source>
</evidence>
<protein>
    <submittedName>
        <fullName evidence="7">S8/S53 family peptidase</fullName>
        <ecNumber evidence="7">3.4.-.-</ecNumber>
    </submittedName>
</protein>
<keyword evidence="3 5" id="KW-0378">Hydrolase</keyword>
<evidence type="ECO:0000256" key="2">
    <source>
        <dbReference type="ARBA" id="ARBA00022670"/>
    </source>
</evidence>
<evidence type="ECO:0000256" key="1">
    <source>
        <dbReference type="ARBA" id="ARBA00011073"/>
    </source>
</evidence>
<comment type="caution">
    <text evidence="7">The sequence shown here is derived from an EMBL/GenBank/DDBJ whole genome shotgun (WGS) entry which is preliminary data.</text>
</comment>
<proteinExistence type="inferred from homology"/>
<feature type="domain" description="Peptidase S8/S53" evidence="6">
    <location>
        <begin position="144"/>
        <end position="387"/>
    </location>
</feature>
<dbReference type="InterPro" id="IPR036852">
    <property type="entry name" value="Peptidase_S8/S53_dom_sf"/>
</dbReference>
<evidence type="ECO:0000256" key="5">
    <source>
        <dbReference type="PROSITE-ProRule" id="PRU01240"/>
    </source>
</evidence>
<dbReference type="InterPro" id="IPR015500">
    <property type="entry name" value="Peptidase_S8_subtilisin-rel"/>
</dbReference>
<dbReference type="RefSeq" id="WP_322472750.1">
    <property type="nucleotide sequence ID" value="NZ_JBHRZG010000010.1"/>
</dbReference>
<reference evidence="8" key="1">
    <citation type="journal article" date="2019" name="Int. J. Syst. Evol. Microbiol.">
        <title>The Global Catalogue of Microorganisms (GCM) 10K type strain sequencing project: providing services to taxonomists for standard genome sequencing and annotation.</title>
        <authorList>
            <consortium name="The Broad Institute Genomics Platform"/>
            <consortium name="The Broad Institute Genome Sequencing Center for Infectious Disease"/>
            <person name="Wu L."/>
            <person name="Ma J."/>
        </authorList>
    </citation>
    <scope>NUCLEOTIDE SEQUENCE [LARGE SCALE GENOMIC DNA]</scope>
    <source>
        <strain evidence="8">CCTCC AB 2017081</strain>
    </source>
</reference>
<dbReference type="PROSITE" id="PS51892">
    <property type="entry name" value="SUBTILASE"/>
    <property type="match status" value="1"/>
</dbReference>
<dbReference type="PANTHER" id="PTHR43806">
    <property type="entry name" value="PEPTIDASE S8"/>
    <property type="match status" value="1"/>
</dbReference>
<feature type="active site" description="Charge relay system" evidence="5">
    <location>
        <position position="152"/>
    </location>
</feature>
<feature type="active site" description="Charge relay system" evidence="5">
    <location>
        <position position="366"/>
    </location>
</feature>
<dbReference type="PRINTS" id="PR00723">
    <property type="entry name" value="SUBTILISIN"/>
</dbReference>
<gene>
    <name evidence="7" type="ORF">ACFOSB_10805</name>
</gene>
<evidence type="ECO:0000256" key="4">
    <source>
        <dbReference type="ARBA" id="ARBA00022825"/>
    </source>
</evidence>